<name>A0A1M5XMF0_9CLOT</name>
<evidence type="ECO:0000313" key="3">
    <source>
        <dbReference type="Proteomes" id="UP000184447"/>
    </source>
</evidence>
<dbReference type="EMBL" id="FQXM01000032">
    <property type="protein sequence ID" value="SHI00832.1"/>
    <property type="molecule type" value="Genomic_DNA"/>
</dbReference>
<evidence type="ECO:0008006" key="4">
    <source>
        <dbReference type="Google" id="ProtNLM"/>
    </source>
</evidence>
<protein>
    <recommendedName>
        <fullName evidence="4">Permease</fullName>
    </recommendedName>
</protein>
<accession>A0A1M5XMF0</accession>
<sequence>MDISTIILYFLAIGLTIFSFIKNPNKTKLGLKKGWMAFKKILPVLIPLFIIVGVLLSLITPHIIKSVLGDDSGFIGIILGVLLGSITFMPPFVAYPLGAELISQGAGYAQIAGFISSVMAVGFVYIPTEIKYFGKKSTILRNILGLIASLIVANIIWVVM</sequence>
<feature type="transmembrane region" description="Helical" evidence="1">
    <location>
        <begin position="41"/>
        <end position="60"/>
    </location>
</feature>
<feature type="transmembrane region" description="Helical" evidence="1">
    <location>
        <begin position="6"/>
        <end position="21"/>
    </location>
</feature>
<gene>
    <name evidence="2" type="ORF">SAMN02745207_03771</name>
</gene>
<feature type="transmembrane region" description="Helical" evidence="1">
    <location>
        <begin position="72"/>
        <end position="95"/>
    </location>
</feature>
<organism evidence="2 3">
    <name type="scientific">Clostridium grantii DSM 8605</name>
    <dbReference type="NCBI Taxonomy" id="1121316"/>
    <lineage>
        <taxon>Bacteria</taxon>
        <taxon>Bacillati</taxon>
        <taxon>Bacillota</taxon>
        <taxon>Clostridia</taxon>
        <taxon>Eubacteriales</taxon>
        <taxon>Clostridiaceae</taxon>
        <taxon>Clostridium</taxon>
    </lineage>
</organism>
<proteinExistence type="predicted"/>
<feature type="transmembrane region" description="Helical" evidence="1">
    <location>
        <begin position="107"/>
        <end position="127"/>
    </location>
</feature>
<feature type="transmembrane region" description="Helical" evidence="1">
    <location>
        <begin position="139"/>
        <end position="159"/>
    </location>
</feature>
<evidence type="ECO:0000313" key="2">
    <source>
        <dbReference type="EMBL" id="SHI00832.1"/>
    </source>
</evidence>
<dbReference type="RefSeq" id="WP_073340605.1">
    <property type="nucleotide sequence ID" value="NZ_FQXM01000032.1"/>
</dbReference>
<keyword evidence="1" id="KW-0812">Transmembrane</keyword>
<dbReference type="Proteomes" id="UP000184447">
    <property type="component" value="Unassembled WGS sequence"/>
</dbReference>
<keyword evidence="3" id="KW-1185">Reference proteome</keyword>
<dbReference type="AlphaFoldDB" id="A0A1M5XMF0"/>
<reference evidence="2 3" key="1">
    <citation type="submission" date="2016-11" db="EMBL/GenBank/DDBJ databases">
        <authorList>
            <person name="Jaros S."/>
            <person name="Januszkiewicz K."/>
            <person name="Wedrychowicz H."/>
        </authorList>
    </citation>
    <scope>NUCLEOTIDE SEQUENCE [LARGE SCALE GENOMIC DNA]</scope>
    <source>
        <strain evidence="2 3">DSM 8605</strain>
    </source>
</reference>
<keyword evidence="1" id="KW-1133">Transmembrane helix</keyword>
<evidence type="ECO:0000256" key="1">
    <source>
        <dbReference type="SAM" id="Phobius"/>
    </source>
</evidence>
<keyword evidence="1" id="KW-0472">Membrane</keyword>
<dbReference type="STRING" id="1121316.SAMN02745207_03771"/>